<dbReference type="Pfam" id="PF17815">
    <property type="entry name" value="PDZ_3"/>
    <property type="match status" value="1"/>
</dbReference>
<proteinExistence type="inferred from homology"/>
<keyword evidence="4" id="KW-0720">Serine protease</keyword>
<feature type="region of interest" description="Disordered" evidence="5">
    <location>
        <begin position="1"/>
        <end position="87"/>
    </location>
</feature>
<dbReference type="FunFam" id="2.40.10.10:FF:000012">
    <property type="entry name" value="protease Do-like 9"/>
    <property type="match status" value="1"/>
</dbReference>
<dbReference type="AlphaFoldDB" id="A0AAW1T338"/>
<dbReference type="Proteomes" id="UP001485043">
    <property type="component" value="Unassembled WGS sequence"/>
</dbReference>
<dbReference type="SUPFAM" id="SSF50494">
    <property type="entry name" value="Trypsin-like serine proteases"/>
    <property type="match status" value="1"/>
</dbReference>
<dbReference type="PANTHER" id="PTHR45980:SF18">
    <property type="entry name" value="PROTEASE DO-LIKE 9"/>
    <property type="match status" value="1"/>
</dbReference>
<gene>
    <name evidence="7" type="ORF">WJX84_001080</name>
</gene>
<dbReference type="InterPro" id="IPR043504">
    <property type="entry name" value="Peptidase_S1_PA_chymotrypsin"/>
</dbReference>
<accession>A0AAW1T338</accession>
<evidence type="ECO:0000256" key="2">
    <source>
        <dbReference type="ARBA" id="ARBA00022670"/>
    </source>
</evidence>
<evidence type="ECO:0000256" key="3">
    <source>
        <dbReference type="ARBA" id="ARBA00022801"/>
    </source>
</evidence>
<evidence type="ECO:0000256" key="1">
    <source>
        <dbReference type="ARBA" id="ARBA00010541"/>
    </source>
</evidence>
<evidence type="ECO:0000256" key="5">
    <source>
        <dbReference type="SAM" id="MobiDB-lite"/>
    </source>
</evidence>
<dbReference type="Pfam" id="PF13365">
    <property type="entry name" value="Trypsin_2"/>
    <property type="match status" value="1"/>
</dbReference>
<dbReference type="InterPro" id="IPR046449">
    <property type="entry name" value="DEGP_PDZ_sf"/>
</dbReference>
<keyword evidence="3" id="KW-0378">Hydrolase</keyword>
<dbReference type="PROSITE" id="PS50106">
    <property type="entry name" value="PDZ"/>
    <property type="match status" value="1"/>
</dbReference>
<reference evidence="7 8" key="1">
    <citation type="journal article" date="2024" name="Nat. Commun.">
        <title>Phylogenomics reveals the evolutionary origins of lichenization in chlorophyte algae.</title>
        <authorList>
            <person name="Puginier C."/>
            <person name="Libourel C."/>
            <person name="Otte J."/>
            <person name="Skaloud P."/>
            <person name="Haon M."/>
            <person name="Grisel S."/>
            <person name="Petersen M."/>
            <person name="Berrin J.G."/>
            <person name="Delaux P.M."/>
            <person name="Dal Grande F."/>
            <person name="Keller J."/>
        </authorList>
    </citation>
    <scope>NUCLEOTIDE SEQUENCE [LARGE SCALE GENOMIC DNA]</scope>
    <source>
        <strain evidence="7 8">SAG 2523</strain>
    </source>
</reference>
<comment type="caution">
    <text evidence="7">The sequence shown here is derived from an EMBL/GenBank/DDBJ whole genome shotgun (WGS) entry which is preliminary data.</text>
</comment>
<evidence type="ECO:0000259" key="6">
    <source>
        <dbReference type="PROSITE" id="PS50106"/>
    </source>
</evidence>
<dbReference type="GO" id="GO:0004252">
    <property type="term" value="F:serine-type endopeptidase activity"/>
    <property type="evidence" value="ECO:0007669"/>
    <property type="project" value="InterPro"/>
</dbReference>
<protein>
    <recommendedName>
        <fullName evidence="6">PDZ domain-containing protein</fullName>
    </recommendedName>
</protein>
<organism evidence="7 8">
    <name type="scientific">Apatococcus fuscideae</name>
    <dbReference type="NCBI Taxonomy" id="2026836"/>
    <lineage>
        <taxon>Eukaryota</taxon>
        <taxon>Viridiplantae</taxon>
        <taxon>Chlorophyta</taxon>
        <taxon>core chlorophytes</taxon>
        <taxon>Trebouxiophyceae</taxon>
        <taxon>Chlorellales</taxon>
        <taxon>Chlorellaceae</taxon>
        <taxon>Apatococcus</taxon>
    </lineage>
</organism>
<dbReference type="GO" id="GO:0006508">
    <property type="term" value="P:proteolysis"/>
    <property type="evidence" value="ECO:0007669"/>
    <property type="project" value="UniProtKB-KW"/>
</dbReference>
<name>A0AAW1T338_9CHLO</name>
<dbReference type="PANTHER" id="PTHR45980">
    <property type="match status" value="1"/>
</dbReference>
<sequence length="585" mass="63295">MKSKKSQKAEEPTQAKPSSVVSPGKRKASEDAAAAEQRPVRKARVPKGPAANGSEQQDTRQKRRKVRGAAEGTAHEDLGGADGPQSPLQIAPEAFAAALEQKALGAEKLMECVVKVFCVHSEPNYSLPWQRKRQYTSTSSGFVIDGQRILTNAHSVDHHTQVKVRRRGSDTKYMAKVLAVGAECDIAMLTVADEAFWESAQPVVFGQLPRLQEAVSVIGYPIGGETLSVTSGVVSRIEVTSYVHGTAELLGIQTDSAINSGNSGGPAFNGRGQCVGIAFQSLKHDEAENIGYVIPQPVIEHFISDFERNKKYTAFPLLGIEWQKTENPYLRKSLGMKEGQKGVLIRRVEPTSPASKVLEKGDVLLSFDGIDIASDGTVPFRSGERISFSYLVSLKFTGDEAKLQVLHKGKAKMLTVTLALPSRLIPVQGGRPPSYFIIAGLVFLQATVPYLRSEYGKEFDFEAPVKLLDKMLHGMAAHTGQQVVVLSQVLASEISVGYEEIVNTQVASVNGHKISNLKELVKHVDGCKEDYLRLELDYDQVVILETKAAQAATGELLQTHCIPSDRSVDLGGLAPTMGQSPAGAL</sequence>
<dbReference type="Gene3D" id="3.20.190.20">
    <property type="match status" value="1"/>
</dbReference>
<comment type="similarity">
    <text evidence="1">Belongs to the peptidase S1C family.</text>
</comment>
<dbReference type="Pfam" id="PF13180">
    <property type="entry name" value="PDZ_2"/>
    <property type="match status" value="1"/>
</dbReference>
<dbReference type="InterPro" id="IPR001478">
    <property type="entry name" value="PDZ"/>
</dbReference>
<dbReference type="InterPro" id="IPR041517">
    <property type="entry name" value="DEGP_PDZ"/>
</dbReference>
<keyword evidence="2" id="KW-0645">Protease</keyword>
<dbReference type="Gene3D" id="2.30.42.10">
    <property type="match status" value="1"/>
</dbReference>
<dbReference type="Gene3D" id="2.40.10.10">
    <property type="entry name" value="Trypsin-like serine proteases"/>
    <property type="match status" value="2"/>
</dbReference>
<evidence type="ECO:0000313" key="8">
    <source>
        <dbReference type="Proteomes" id="UP001485043"/>
    </source>
</evidence>
<dbReference type="SUPFAM" id="SSF50156">
    <property type="entry name" value="PDZ domain-like"/>
    <property type="match status" value="1"/>
</dbReference>
<evidence type="ECO:0000256" key="4">
    <source>
        <dbReference type="ARBA" id="ARBA00022825"/>
    </source>
</evidence>
<feature type="domain" description="PDZ" evidence="6">
    <location>
        <begin position="319"/>
        <end position="372"/>
    </location>
</feature>
<dbReference type="InterPro" id="IPR009003">
    <property type="entry name" value="Peptidase_S1_PA"/>
</dbReference>
<dbReference type="EMBL" id="JALJOV010000434">
    <property type="protein sequence ID" value="KAK9863745.1"/>
    <property type="molecule type" value="Genomic_DNA"/>
</dbReference>
<dbReference type="InterPro" id="IPR036034">
    <property type="entry name" value="PDZ_sf"/>
</dbReference>
<evidence type="ECO:0000313" key="7">
    <source>
        <dbReference type="EMBL" id="KAK9863745.1"/>
    </source>
</evidence>
<dbReference type="InterPro" id="IPR001940">
    <property type="entry name" value="Peptidase_S1C"/>
</dbReference>
<dbReference type="PRINTS" id="PR00834">
    <property type="entry name" value="PROTEASES2C"/>
</dbReference>
<keyword evidence="8" id="KW-1185">Reference proteome</keyword>